<name>A0ABD3VQ25_SINWO</name>
<sequence length="93" mass="10613">MNYQNDHIATSPSKTVSTVPVDNHKLKEVPIDTNDKHFLKEIPNFTVVNIILKEVPIDPVKINPVNEFQLFPLRKKNPLKEATIAPVEKKCIE</sequence>
<proteinExistence type="predicted"/>
<feature type="non-terminal residue" evidence="1">
    <location>
        <position position="93"/>
    </location>
</feature>
<dbReference type="Proteomes" id="UP001634394">
    <property type="component" value="Unassembled WGS sequence"/>
</dbReference>
<dbReference type="AlphaFoldDB" id="A0ABD3VQ25"/>
<reference evidence="1 2" key="1">
    <citation type="submission" date="2024-11" db="EMBL/GenBank/DDBJ databases">
        <title>Chromosome-level genome assembly of the freshwater bivalve Anodonta woodiana.</title>
        <authorList>
            <person name="Chen X."/>
        </authorList>
    </citation>
    <scope>NUCLEOTIDE SEQUENCE [LARGE SCALE GENOMIC DNA]</scope>
    <source>
        <strain evidence="1">MN2024</strain>
        <tissue evidence="1">Gills</tissue>
    </source>
</reference>
<keyword evidence="2" id="KW-1185">Reference proteome</keyword>
<evidence type="ECO:0000313" key="2">
    <source>
        <dbReference type="Proteomes" id="UP001634394"/>
    </source>
</evidence>
<evidence type="ECO:0000313" key="1">
    <source>
        <dbReference type="EMBL" id="KAL3862778.1"/>
    </source>
</evidence>
<gene>
    <name evidence="1" type="ORF">ACJMK2_008726</name>
</gene>
<organism evidence="1 2">
    <name type="scientific">Sinanodonta woodiana</name>
    <name type="common">Chinese pond mussel</name>
    <name type="synonym">Anodonta woodiana</name>
    <dbReference type="NCBI Taxonomy" id="1069815"/>
    <lineage>
        <taxon>Eukaryota</taxon>
        <taxon>Metazoa</taxon>
        <taxon>Spiralia</taxon>
        <taxon>Lophotrochozoa</taxon>
        <taxon>Mollusca</taxon>
        <taxon>Bivalvia</taxon>
        <taxon>Autobranchia</taxon>
        <taxon>Heteroconchia</taxon>
        <taxon>Palaeoheterodonta</taxon>
        <taxon>Unionida</taxon>
        <taxon>Unionoidea</taxon>
        <taxon>Unionidae</taxon>
        <taxon>Unioninae</taxon>
        <taxon>Sinanodonta</taxon>
    </lineage>
</organism>
<evidence type="ECO:0008006" key="3">
    <source>
        <dbReference type="Google" id="ProtNLM"/>
    </source>
</evidence>
<protein>
    <recommendedName>
        <fullName evidence="3">Reverse transcriptase domain-containing protein</fullName>
    </recommendedName>
</protein>
<accession>A0ABD3VQ25</accession>
<comment type="caution">
    <text evidence="1">The sequence shown here is derived from an EMBL/GenBank/DDBJ whole genome shotgun (WGS) entry which is preliminary data.</text>
</comment>
<dbReference type="EMBL" id="JBJQND010000011">
    <property type="protein sequence ID" value="KAL3862778.1"/>
    <property type="molecule type" value="Genomic_DNA"/>
</dbReference>